<dbReference type="SUPFAM" id="SSF51905">
    <property type="entry name" value="FAD/NAD(P)-binding domain"/>
    <property type="match status" value="1"/>
</dbReference>
<organism evidence="4 5">
    <name type="scientific">Mesorhizobium japonicum</name>
    <dbReference type="NCBI Taxonomy" id="2066070"/>
    <lineage>
        <taxon>Bacteria</taxon>
        <taxon>Pseudomonadati</taxon>
        <taxon>Pseudomonadota</taxon>
        <taxon>Alphaproteobacteria</taxon>
        <taxon>Hyphomicrobiales</taxon>
        <taxon>Phyllobacteriaceae</taxon>
        <taxon>Mesorhizobium</taxon>
    </lineage>
</organism>
<dbReference type="AlphaFoldDB" id="A0A3M9XD72"/>
<keyword evidence="1" id="KW-0560">Oxidoreductase</keyword>
<dbReference type="EMBL" id="QKOD01000002">
    <property type="protein sequence ID" value="RNJ45815.1"/>
    <property type="molecule type" value="Genomic_DNA"/>
</dbReference>
<gene>
    <name evidence="4" type="ORF">DNR46_10135</name>
</gene>
<dbReference type="GO" id="GO:0016491">
    <property type="term" value="F:oxidoreductase activity"/>
    <property type="evidence" value="ECO:0007669"/>
    <property type="project" value="UniProtKB-KW"/>
</dbReference>
<dbReference type="Gene3D" id="3.50.50.60">
    <property type="entry name" value="FAD/NAD(P)-binding domain"/>
    <property type="match status" value="1"/>
</dbReference>
<evidence type="ECO:0000259" key="3">
    <source>
        <dbReference type="Pfam" id="PF20278"/>
    </source>
</evidence>
<evidence type="ECO:0000256" key="1">
    <source>
        <dbReference type="ARBA" id="ARBA00023002"/>
    </source>
</evidence>
<evidence type="ECO:0000313" key="5">
    <source>
        <dbReference type="Proteomes" id="UP000275436"/>
    </source>
</evidence>
<dbReference type="Pfam" id="PF20278">
    <property type="entry name" value="CTD2"/>
    <property type="match status" value="1"/>
</dbReference>
<proteinExistence type="predicted"/>
<feature type="domain" description="ABC-three component systems C-terminal" evidence="3">
    <location>
        <begin position="563"/>
        <end position="774"/>
    </location>
</feature>
<dbReference type="InterPro" id="IPR036188">
    <property type="entry name" value="FAD/NAD-bd_sf"/>
</dbReference>
<dbReference type="InterPro" id="IPR006076">
    <property type="entry name" value="FAD-dep_OxRdtase"/>
</dbReference>
<protein>
    <submittedName>
        <fullName evidence="4">Uncharacterized protein</fullName>
    </submittedName>
</protein>
<dbReference type="InterPro" id="IPR046918">
    <property type="entry name" value="ABC-3C_CTD2"/>
</dbReference>
<evidence type="ECO:0000313" key="4">
    <source>
        <dbReference type="EMBL" id="RNJ45815.1"/>
    </source>
</evidence>
<dbReference type="Proteomes" id="UP000275436">
    <property type="component" value="Unassembled WGS sequence"/>
</dbReference>
<sequence>MPTTTLDHAVHIETAQMPGTDGLYFVGPFCPRITFYSQQVRALHLAHALHAEGVIQPNQTVAVVGAGAAGITLAVALALLNYHVTLYDRAGDILRLQSASTRLLHPHIYEWPRLGSLDERAGLPFLDWPAGNGKDVVLDLRTQFAVLKAPLPNLILKTGHDLKSTAQASGEWKLTFKTAGGDESRVVDHVVLTMGFGDERPCGTIAPDDYWAPSAVGTPATEASAVTAVSYVVSGNGDGALTVALSLLIQDFEHVSFTHTFLDYFSRDQLRQAADAAFAGKTFEEDAEQDLRKHVLPTLIQYGAIDKLRQKLRTDRSLTLNTNGPQFAAGKASQLNQCMLLALLEAAAAESVKIVRSTGFVSGCTPTAEGIVLIGTTIAGHADNKAYKHAILRHGPDQVKRYEATGPLIADYRDYVLGLLAAHPERATPPLLHDATYDLFLDKRIERLAAGGAKAQQKAAASQERRVIEIATDPAAHVLVERGCICIIDIAEQCERLPERCTIDVHVAPNQIPDADDLVRLARCSGGKIELRAGDSVLALWDALLPGIASAPEPVSARAVREYLPAQLTHHIDACLVRRLDLKLQEAITNGGAAPLGDISPEILNHVASTWAAWRVALAASPELQYDFLRWLANVDQQPAQPWNGETGDAISDMTNALILIAAAHAGEPLVPCSNDFGNLGFSATALAIGTGSRAIGRKPLSSRTAPDDWGVDALILSAATDVIVSATAGTVLDAGDIGFTLKTPRKVPPAIIQNDARWRSRLGGPLADWQAAVTKEFAEWRERQDAEVARILV</sequence>
<comment type="caution">
    <text evidence="4">The sequence shown here is derived from an EMBL/GenBank/DDBJ whole genome shotgun (WGS) entry which is preliminary data.</text>
</comment>
<feature type="domain" description="FAD dependent oxidoreductase" evidence="2">
    <location>
        <begin position="61"/>
        <end position="119"/>
    </location>
</feature>
<accession>A0A3M9XD72</accession>
<dbReference type="Pfam" id="PF01266">
    <property type="entry name" value="DAO"/>
    <property type="match status" value="1"/>
</dbReference>
<evidence type="ECO:0000259" key="2">
    <source>
        <dbReference type="Pfam" id="PF01266"/>
    </source>
</evidence>
<name>A0A3M9XD72_9HYPH</name>
<reference evidence="4 5" key="1">
    <citation type="journal article" date="2018" name="Mol. Plant Microbe Interact.">
        <title>Taxonomically Different Co-Microsymbionts of a Relict Legume, Oxytropis popoviana, Have Complementary Sets of Symbiotic Genes and Together Increase the Efficiency of Plant Nodulation.</title>
        <authorList>
            <person name="Safronova V."/>
            <person name="Belimov A."/>
            <person name="Sazanova A."/>
            <person name="Chirak E."/>
            <person name="Verkhozina A."/>
            <person name="Kuznetsova I."/>
            <person name="Andronov E."/>
            <person name="Puhalsky J."/>
            <person name="Tikhonovich I."/>
        </authorList>
    </citation>
    <scope>NUCLEOTIDE SEQUENCE [LARGE SCALE GENOMIC DNA]</scope>
    <source>
        <strain evidence="4 5">Opo-235</strain>
    </source>
</reference>